<evidence type="ECO:0000313" key="4">
    <source>
        <dbReference type="EMBL" id="KAG2224240.1"/>
    </source>
</evidence>
<dbReference type="Gene3D" id="3.40.50.12780">
    <property type="entry name" value="N-terminal domain of ligase-like"/>
    <property type="match status" value="1"/>
</dbReference>
<accession>A0A8H7VKS7</accession>
<dbReference type="PANTHER" id="PTHR44845">
    <property type="entry name" value="CARRIER DOMAIN-CONTAINING PROTEIN"/>
    <property type="match status" value="1"/>
</dbReference>
<dbReference type="PANTHER" id="PTHR44845:SF6">
    <property type="entry name" value="BETA-ALANINE-ACTIVATING ENZYME"/>
    <property type="match status" value="1"/>
</dbReference>
<dbReference type="OrthoDB" id="429813at2759"/>
<feature type="domain" description="AMP-dependent synthetase/ligase" evidence="3">
    <location>
        <begin position="28"/>
        <end position="349"/>
    </location>
</feature>
<comment type="caution">
    <text evidence="4">The sequence shown here is derived from an EMBL/GenBank/DDBJ whole genome shotgun (WGS) entry which is preliminary data.</text>
</comment>
<sequence length="519" mass="59712">MSYTEYDSLLQAFKLHAEYHKNRTLVRYYYHSESSSKPKIKTLTYNQVDKITDYVAKEWKKTIPPSSFVPGQQQPQCIVTLIDNSLQSILAFFTILKLGVAYLPIRDCYNKELIAHLLEQSNATYIIASKIYREEAFKAIEILHQVKKSKEEDQSAIGVKIWDDFDINQLVILTSEPTQQHQIENMSHHNNSIEYFELSGGSTGKYPKIIRRTAQQFLYSMMETMVSPIQQQQQESDGEEKRWLKSNDVVLFTSNINVGSIITKLFACIFAGASIIVFYQSSLPTVHEIITAAEMCKPSIMFGPPTVLEKLAIYLLEKEEKGISLDEQLVIDNVFKSIKICLFAGAPLRLWVETGGISVYNNLCLNEYKQKWNSIKFSSAHMNYLLFEPLNNNIDNEFYHLVIRNTHAGLASHAANRPNGDMDTKDLFRKDTDESGDYWWTHFGRMNDIFIMKDEYNGTNPILIEYEMYNEPIIEKCILIGKNRRHTAVLVELTNNKTINKCSTLEEMVTKGSMSIELI</sequence>
<name>A0A8H7VKS7_9FUNG</name>
<dbReference type="InterPro" id="IPR042099">
    <property type="entry name" value="ANL_N_sf"/>
</dbReference>
<dbReference type="AlphaFoldDB" id="A0A8H7VKS7"/>
<dbReference type="Pfam" id="PF00501">
    <property type="entry name" value="AMP-binding"/>
    <property type="match status" value="1"/>
</dbReference>
<keyword evidence="5" id="KW-1185">Reference proteome</keyword>
<gene>
    <name evidence="4" type="ORF">INT45_000269</name>
</gene>
<keyword evidence="2" id="KW-0597">Phosphoprotein</keyword>
<proteinExistence type="predicted"/>
<evidence type="ECO:0000313" key="5">
    <source>
        <dbReference type="Proteomes" id="UP000646827"/>
    </source>
</evidence>
<dbReference type="InterPro" id="IPR000873">
    <property type="entry name" value="AMP-dep_synth/lig_dom"/>
</dbReference>
<evidence type="ECO:0000256" key="1">
    <source>
        <dbReference type="ARBA" id="ARBA00022450"/>
    </source>
</evidence>
<reference evidence="4 5" key="1">
    <citation type="submission" date="2020-12" db="EMBL/GenBank/DDBJ databases">
        <title>Metabolic potential, ecology and presence of endohyphal bacteria is reflected in genomic diversity of Mucoromycotina.</title>
        <authorList>
            <person name="Muszewska A."/>
            <person name="Okrasinska A."/>
            <person name="Steczkiewicz K."/>
            <person name="Drgas O."/>
            <person name="Orlowska M."/>
            <person name="Perlinska-Lenart U."/>
            <person name="Aleksandrzak-Piekarczyk T."/>
            <person name="Szatraj K."/>
            <person name="Zielenkiewicz U."/>
            <person name="Pilsyk S."/>
            <person name="Malc E."/>
            <person name="Mieczkowski P."/>
            <person name="Kruszewska J.S."/>
            <person name="Biernat P."/>
            <person name="Pawlowska J."/>
        </authorList>
    </citation>
    <scope>NUCLEOTIDE SEQUENCE [LARGE SCALE GENOMIC DNA]</scope>
    <source>
        <strain evidence="4 5">CBS 142.35</strain>
    </source>
</reference>
<dbReference type="Proteomes" id="UP000646827">
    <property type="component" value="Unassembled WGS sequence"/>
</dbReference>
<evidence type="ECO:0000259" key="3">
    <source>
        <dbReference type="Pfam" id="PF00501"/>
    </source>
</evidence>
<dbReference type="EMBL" id="JAEPRB010000046">
    <property type="protein sequence ID" value="KAG2224240.1"/>
    <property type="molecule type" value="Genomic_DNA"/>
</dbReference>
<protein>
    <recommendedName>
        <fullName evidence="3">AMP-dependent synthetase/ligase domain-containing protein</fullName>
    </recommendedName>
</protein>
<dbReference type="SUPFAM" id="SSF56801">
    <property type="entry name" value="Acetyl-CoA synthetase-like"/>
    <property type="match status" value="1"/>
</dbReference>
<evidence type="ECO:0000256" key="2">
    <source>
        <dbReference type="ARBA" id="ARBA00022553"/>
    </source>
</evidence>
<organism evidence="4 5">
    <name type="scientific">Circinella minor</name>
    <dbReference type="NCBI Taxonomy" id="1195481"/>
    <lineage>
        <taxon>Eukaryota</taxon>
        <taxon>Fungi</taxon>
        <taxon>Fungi incertae sedis</taxon>
        <taxon>Mucoromycota</taxon>
        <taxon>Mucoromycotina</taxon>
        <taxon>Mucoromycetes</taxon>
        <taxon>Mucorales</taxon>
        <taxon>Lichtheimiaceae</taxon>
        <taxon>Circinella</taxon>
    </lineage>
</organism>
<keyword evidence="1" id="KW-0596">Phosphopantetheine</keyword>